<feature type="transmembrane region" description="Helical" evidence="5">
    <location>
        <begin position="184"/>
        <end position="208"/>
    </location>
</feature>
<evidence type="ECO:0000256" key="5">
    <source>
        <dbReference type="SAM" id="Phobius"/>
    </source>
</evidence>
<evidence type="ECO:0000313" key="8">
    <source>
        <dbReference type="Proteomes" id="UP000199671"/>
    </source>
</evidence>
<accession>A0A1G9SYT4</accession>
<comment type="subcellular location">
    <subcellularLocation>
        <location evidence="1">Membrane</location>
        <topology evidence="1">Multi-pass membrane protein</topology>
    </subcellularLocation>
</comment>
<feature type="transmembrane region" description="Helical" evidence="5">
    <location>
        <begin position="352"/>
        <end position="372"/>
    </location>
</feature>
<dbReference type="EMBL" id="FNHU01000002">
    <property type="protein sequence ID" value="SDM40598.1"/>
    <property type="molecule type" value="Genomic_DNA"/>
</dbReference>
<feature type="transmembrane region" description="Helical" evidence="5">
    <location>
        <begin position="290"/>
        <end position="312"/>
    </location>
</feature>
<keyword evidence="2 5" id="KW-0812">Transmembrane</keyword>
<protein>
    <submittedName>
        <fullName evidence="7">ABC-2 type transport system permease protein</fullName>
    </submittedName>
</protein>
<keyword evidence="3 5" id="KW-1133">Transmembrane helix</keyword>
<dbReference type="Pfam" id="PF12698">
    <property type="entry name" value="ABC2_membrane_3"/>
    <property type="match status" value="1"/>
</dbReference>
<keyword evidence="4 5" id="KW-0472">Membrane</keyword>
<dbReference type="GO" id="GO:0140359">
    <property type="term" value="F:ABC-type transporter activity"/>
    <property type="evidence" value="ECO:0007669"/>
    <property type="project" value="InterPro"/>
</dbReference>
<evidence type="ECO:0000313" key="7">
    <source>
        <dbReference type="EMBL" id="SDM40598.1"/>
    </source>
</evidence>
<dbReference type="RefSeq" id="WP_092607797.1">
    <property type="nucleotide sequence ID" value="NZ_FNHU01000002.1"/>
</dbReference>
<organism evidence="7 8">
    <name type="scientific">Actinomyces ruminicola</name>
    <dbReference type="NCBI Taxonomy" id="332524"/>
    <lineage>
        <taxon>Bacteria</taxon>
        <taxon>Bacillati</taxon>
        <taxon>Actinomycetota</taxon>
        <taxon>Actinomycetes</taxon>
        <taxon>Actinomycetales</taxon>
        <taxon>Actinomycetaceae</taxon>
        <taxon>Actinomyces</taxon>
    </lineage>
</organism>
<feature type="transmembrane region" description="Helical" evidence="5">
    <location>
        <begin position="20"/>
        <end position="40"/>
    </location>
</feature>
<dbReference type="AlphaFoldDB" id="A0A1G9SYT4"/>
<dbReference type="OrthoDB" id="3240057at2"/>
<feature type="domain" description="ABC-2 type transporter transmembrane" evidence="6">
    <location>
        <begin position="16"/>
        <end position="371"/>
    </location>
</feature>
<feature type="transmembrane region" description="Helical" evidence="5">
    <location>
        <begin position="262"/>
        <end position="284"/>
    </location>
</feature>
<evidence type="ECO:0000259" key="6">
    <source>
        <dbReference type="Pfam" id="PF12698"/>
    </source>
</evidence>
<evidence type="ECO:0000256" key="4">
    <source>
        <dbReference type="ARBA" id="ARBA00023136"/>
    </source>
</evidence>
<reference evidence="7 8" key="1">
    <citation type="submission" date="2016-10" db="EMBL/GenBank/DDBJ databases">
        <authorList>
            <person name="de Groot N.N."/>
        </authorList>
    </citation>
    <scope>NUCLEOTIDE SEQUENCE [LARGE SCALE GENOMIC DNA]</scope>
    <source>
        <strain evidence="7 8">KPR-7B</strain>
    </source>
</reference>
<evidence type="ECO:0000256" key="1">
    <source>
        <dbReference type="ARBA" id="ARBA00004141"/>
    </source>
</evidence>
<dbReference type="GO" id="GO:0016020">
    <property type="term" value="C:membrane"/>
    <property type="evidence" value="ECO:0007669"/>
    <property type="project" value="UniProtKB-SubCell"/>
</dbReference>
<evidence type="ECO:0000256" key="2">
    <source>
        <dbReference type="ARBA" id="ARBA00022692"/>
    </source>
</evidence>
<evidence type="ECO:0000256" key="3">
    <source>
        <dbReference type="ARBA" id="ARBA00022989"/>
    </source>
</evidence>
<gene>
    <name evidence="7" type="ORF">SAMN04487766_102147</name>
</gene>
<feature type="transmembrane region" description="Helical" evidence="5">
    <location>
        <begin position="228"/>
        <end position="250"/>
    </location>
</feature>
<dbReference type="InterPro" id="IPR013525">
    <property type="entry name" value="ABC2_TM"/>
</dbReference>
<name>A0A1G9SYT4_9ACTO</name>
<proteinExistence type="predicted"/>
<sequence length="382" mass="40792">MRSVFSYQVLRLLRDKILLLWTLGLPVMLSLIFMAMFSALEAGYAVEPLRIGVVHDQAYTTAAGLDATLEALSDDDAELHLLDPVVYGSVADAEEAVVDGETVGYLAVEDGVPALHLTPACNDLATTPVLRAALDAYVQSRDQFTALVTAGADPAQASAALQFRHEFTEELQVTRVPGKPAVPYYFALLAFTSGMGMTIAVVAIQEITAPSGPLAARRNLGALPRWRVLAGTLAGAWLCTWACLVLAFVFMRFVVGVDFGPYAALCLVAIAVSSLMSCAAGSALGTIPRLPLGGVSAISCLLALFCGLYGTASQRLASTIEVNAPLLAQLNPLWQATQCFFGLLYYDSLVPFARSCAVLAGMSVVFLLIALMRMRRMSYEHL</sequence>
<dbReference type="Proteomes" id="UP000199671">
    <property type="component" value="Unassembled WGS sequence"/>
</dbReference>